<gene>
    <name evidence="2" type="ORF">PSYICH_LOCUS5071</name>
</gene>
<protein>
    <submittedName>
        <fullName evidence="2">Uncharacterized protein</fullName>
    </submittedName>
</protein>
<dbReference type="PANTHER" id="PTHR11257">
    <property type="entry name" value="CHEMOSENSORY PROTEIN-RELATED"/>
    <property type="match status" value="1"/>
</dbReference>
<sequence length="125" mass="14554">MNTIVVFLFAFAAVVLTNAEKYTTKYDNVDIDTIIKSERLLKNYVNCLLDKGKCTSDGAELKRLLPDALHTDCTKCSEVQKKQSKKIIRHLIDNKPEWYKELEEIYDKDGVYKAKYEKEIRDAKE</sequence>
<dbReference type="PANTHER" id="PTHR11257:SF12">
    <property type="entry name" value="EJACULATORY BULB-SPECIFIC PROTEIN 3-RELATED"/>
    <property type="match status" value="1"/>
</dbReference>
<proteinExistence type="predicted"/>
<evidence type="ECO:0000256" key="1">
    <source>
        <dbReference type="SAM" id="SignalP"/>
    </source>
</evidence>
<evidence type="ECO:0000313" key="2">
    <source>
        <dbReference type="EMBL" id="CAH1104138.1"/>
    </source>
</evidence>
<dbReference type="Proteomes" id="UP001153636">
    <property type="component" value="Chromosome 16"/>
</dbReference>
<reference evidence="2" key="1">
    <citation type="submission" date="2022-01" db="EMBL/GenBank/DDBJ databases">
        <authorList>
            <person name="King R."/>
        </authorList>
    </citation>
    <scope>NUCLEOTIDE SEQUENCE</scope>
</reference>
<dbReference type="OrthoDB" id="6344725at2759"/>
<dbReference type="SUPFAM" id="SSF100910">
    <property type="entry name" value="Chemosensory protein Csp2"/>
    <property type="match status" value="1"/>
</dbReference>
<keyword evidence="3" id="KW-1185">Reference proteome</keyword>
<keyword evidence="1" id="KW-0732">Signal</keyword>
<dbReference type="InterPro" id="IPR005055">
    <property type="entry name" value="A10/PebIII"/>
</dbReference>
<dbReference type="InterPro" id="IPR036682">
    <property type="entry name" value="OS_D_A10/PebIII_sf"/>
</dbReference>
<feature type="signal peptide" evidence="1">
    <location>
        <begin position="1"/>
        <end position="19"/>
    </location>
</feature>
<accession>A0A9P0CP93</accession>
<dbReference type="Gene3D" id="1.10.2080.10">
    <property type="entry name" value="Insect odorant-binding protein A10/Ejaculatory bulb-specific protein 3"/>
    <property type="match status" value="1"/>
</dbReference>
<dbReference type="AlphaFoldDB" id="A0A9P0CP93"/>
<organism evidence="2 3">
    <name type="scientific">Psylliodes chrysocephalus</name>
    <dbReference type="NCBI Taxonomy" id="3402493"/>
    <lineage>
        <taxon>Eukaryota</taxon>
        <taxon>Metazoa</taxon>
        <taxon>Ecdysozoa</taxon>
        <taxon>Arthropoda</taxon>
        <taxon>Hexapoda</taxon>
        <taxon>Insecta</taxon>
        <taxon>Pterygota</taxon>
        <taxon>Neoptera</taxon>
        <taxon>Endopterygota</taxon>
        <taxon>Coleoptera</taxon>
        <taxon>Polyphaga</taxon>
        <taxon>Cucujiformia</taxon>
        <taxon>Chrysomeloidea</taxon>
        <taxon>Chrysomelidae</taxon>
        <taxon>Galerucinae</taxon>
        <taxon>Alticini</taxon>
        <taxon>Psylliodes</taxon>
    </lineage>
</organism>
<name>A0A9P0CP93_9CUCU</name>
<evidence type="ECO:0000313" key="3">
    <source>
        <dbReference type="Proteomes" id="UP001153636"/>
    </source>
</evidence>
<dbReference type="Pfam" id="PF03392">
    <property type="entry name" value="OS-D"/>
    <property type="match status" value="1"/>
</dbReference>
<feature type="chain" id="PRO_5040222661" evidence="1">
    <location>
        <begin position="20"/>
        <end position="125"/>
    </location>
</feature>
<dbReference type="EMBL" id="OV651828">
    <property type="protein sequence ID" value="CAH1104138.1"/>
    <property type="molecule type" value="Genomic_DNA"/>
</dbReference>